<comment type="similarity">
    <text evidence="1 9">Belongs to the peptidase S11 family.</text>
</comment>
<dbReference type="GO" id="GO:0009002">
    <property type="term" value="F:serine-type D-Ala-D-Ala carboxypeptidase activity"/>
    <property type="evidence" value="ECO:0007669"/>
    <property type="project" value="InterPro"/>
</dbReference>
<dbReference type="EMBL" id="BLAE01000047">
    <property type="protein sequence ID" value="GES13502.1"/>
    <property type="molecule type" value="Genomic_DNA"/>
</dbReference>
<dbReference type="InterPro" id="IPR018044">
    <property type="entry name" value="Peptidase_S11"/>
</dbReference>
<dbReference type="GO" id="GO:0006508">
    <property type="term" value="P:proteolysis"/>
    <property type="evidence" value="ECO:0007669"/>
    <property type="project" value="InterPro"/>
</dbReference>
<evidence type="ECO:0000313" key="12">
    <source>
        <dbReference type="EMBL" id="GES13502.1"/>
    </source>
</evidence>
<organism evidence="12 13">
    <name type="scientific">Acrocarpospora macrocephala</name>
    <dbReference type="NCBI Taxonomy" id="150177"/>
    <lineage>
        <taxon>Bacteria</taxon>
        <taxon>Bacillati</taxon>
        <taxon>Actinomycetota</taxon>
        <taxon>Actinomycetes</taxon>
        <taxon>Streptosporangiales</taxon>
        <taxon>Streptosporangiaceae</taxon>
        <taxon>Acrocarpospora</taxon>
    </lineage>
</organism>
<evidence type="ECO:0000313" key="13">
    <source>
        <dbReference type="Proteomes" id="UP000331127"/>
    </source>
</evidence>
<dbReference type="SUPFAM" id="SSF56601">
    <property type="entry name" value="beta-lactamase/transpeptidase-like"/>
    <property type="match status" value="1"/>
</dbReference>
<evidence type="ECO:0000256" key="3">
    <source>
        <dbReference type="ARBA" id="ARBA00022801"/>
    </source>
</evidence>
<evidence type="ECO:0000256" key="8">
    <source>
        <dbReference type="PIRSR" id="PIRSR618044-2"/>
    </source>
</evidence>
<evidence type="ECO:0000256" key="5">
    <source>
        <dbReference type="ARBA" id="ARBA00022984"/>
    </source>
</evidence>
<keyword evidence="3" id="KW-0378">Hydrolase</keyword>
<sequence length="274" mass="29333">MRMRLGALFALILILAFPGTAVAAPAPPVSARVAYLVDATTGTIHYAKRETRRVPVASLTKVMTAYVVRRESSLDDVIRITSADVSYAASRGATTGGLRAGERLTVRALLYALLLNSGADASHALAERYGPGTRKFVAKMNAAAHRLNLRNTRYVNPDGLPASGAYSTGRDQVTLARVAMRDPVIATIAKTKARKFGRHTWHNTNELLGHGVIGLKTGYTSAAGYCLSFVATKLGHTYMGVVLGEATEARRYASARTMIDWAVGRTSAAARGKR</sequence>
<keyword evidence="5" id="KW-0573">Peptidoglycan synthesis</keyword>
<feature type="domain" description="Peptidase S11 D-alanyl-D-alanine carboxypeptidase A N-terminal" evidence="11">
    <location>
        <begin position="23"/>
        <end position="246"/>
    </location>
</feature>
<dbReference type="PANTHER" id="PTHR21581:SF33">
    <property type="entry name" value="D-ALANYL-D-ALANINE CARBOXYPEPTIDASE DACB"/>
    <property type="match status" value="1"/>
</dbReference>
<feature type="chain" id="PRO_5024383649" description="Peptidase S11 D-alanyl-D-alanine carboxypeptidase A N-terminal domain-containing protein" evidence="10">
    <location>
        <begin position="24"/>
        <end position="274"/>
    </location>
</feature>
<evidence type="ECO:0000256" key="10">
    <source>
        <dbReference type="SAM" id="SignalP"/>
    </source>
</evidence>
<keyword evidence="13" id="KW-1185">Reference proteome</keyword>
<feature type="binding site" evidence="8">
    <location>
        <position position="216"/>
    </location>
    <ligand>
        <name>substrate</name>
    </ligand>
</feature>
<feature type="signal peptide" evidence="10">
    <location>
        <begin position="1"/>
        <end position="23"/>
    </location>
</feature>
<dbReference type="InterPro" id="IPR001967">
    <property type="entry name" value="Peptidase_S11_N"/>
</dbReference>
<evidence type="ECO:0000256" key="1">
    <source>
        <dbReference type="ARBA" id="ARBA00007164"/>
    </source>
</evidence>
<protein>
    <recommendedName>
        <fullName evidence="11">Peptidase S11 D-alanyl-D-alanine carboxypeptidase A N-terminal domain-containing protein</fullName>
    </recommendedName>
</protein>
<gene>
    <name evidence="12" type="ORF">Amac_070990</name>
</gene>
<dbReference type="Pfam" id="PF00768">
    <property type="entry name" value="Peptidase_S11"/>
    <property type="match status" value="1"/>
</dbReference>
<feature type="active site" description="Proton acceptor" evidence="7">
    <location>
        <position position="61"/>
    </location>
</feature>
<evidence type="ECO:0000256" key="7">
    <source>
        <dbReference type="PIRSR" id="PIRSR618044-1"/>
    </source>
</evidence>
<dbReference type="GO" id="GO:0009252">
    <property type="term" value="P:peptidoglycan biosynthetic process"/>
    <property type="evidence" value="ECO:0007669"/>
    <property type="project" value="UniProtKB-KW"/>
</dbReference>
<evidence type="ECO:0000256" key="4">
    <source>
        <dbReference type="ARBA" id="ARBA00022960"/>
    </source>
</evidence>
<dbReference type="Proteomes" id="UP000331127">
    <property type="component" value="Unassembled WGS sequence"/>
</dbReference>
<evidence type="ECO:0000256" key="2">
    <source>
        <dbReference type="ARBA" id="ARBA00022729"/>
    </source>
</evidence>
<dbReference type="GO" id="GO:0008360">
    <property type="term" value="P:regulation of cell shape"/>
    <property type="evidence" value="ECO:0007669"/>
    <property type="project" value="UniProtKB-KW"/>
</dbReference>
<feature type="active site" evidence="7">
    <location>
        <position position="117"/>
    </location>
</feature>
<dbReference type="GO" id="GO:0071555">
    <property type="term" value="P:cell wall organization"/>
    <property type="evidence" value="ECO:0007669"/>
    <property type="project" value="UniProtKB-KW"/>
</dbReference>
<feature type="active site" description="Acyl-ester intermediate" evidence="7">
    <location>
        <position position="58"/>
    </location>
</feature>
<keyword evidence="2 10" id="KW-0732">Signal</keyword>
<dbReference type="AlphaFoldDB" id="A0A5M3WYW1"/>
<dbReference type="Gene3D" id="3.40.710.10">
    <property type="entry name" value="DD-peptidase/beta-lactamase superfamily"/>
    <property type="match status" value="1"/>
</dbReference>
<dbReference type="InterPro" id="IPR012338">
    <property type="entry name" value="Beta-lactam/transpept-like"/>
</dbReference>
<proteinExistence type="inferred from homology"/>
<comment type="caution">
    <text evidence="12">The sequence shown here is derived from an EMBL/GenBank/DDBJ whole genome shotgun (WGS) entry which is preliminary data.</text>
</comment>
<keyword evidence="4" id="KW-0133">Cell shape</keyword>
<evidence type="ECO:0000256" key="6">
    <source>
        <dbReference type="ARBA" id="ARBA00023316"/>
    </source>
</evidence>
<accession>A0A5M3WYW1</accession>
<evidence type="ECO:0000256" key="9">
    <source>
        <dbReference type="RuleBase" id="RU004016"/>
    </source>
</evidence>
<dbReference type="PANTHER" id="PTHR21581">
    <property type="entry name" value="D-ALANYL-D-ALANINE CARBOXYPEPTIDASE"/>
    <property type="match status" value="1"/>
</dbReference>
<dbReference type="PRINTS" id="PR00725">
    <property type="entry name" value="DADACBPTASE1"/>
</dbReference>
<name>A0A5M3WYW1_9ACTN</name>
<keyword evidence="6" id="KW-0961">Cell wall biogenesis/degradation</keyword>
<reference evidence="12 13" key="1">
    <citation type="submission" date="2019-10" db="EMBL/GenBank/DDBJ databases">
        <title>Whole genome shotgun sequence of Acrocarpospora macrocephala NBRC 16266.</title>
        <authorList>
            <person name="Ichikawa N."/>
            <person name="Kimura A."/>
            <person name="Kitahashi Y."/>
            <person name="Komaki H."/>
            <person name="Oguchi A."/>
        </authorList>
    </citation>
    <scope>NUCLEOTIDE SEQUENCE [LARGE SCALE GENOMIC DNA]</scope>
    <source>
        <strain evidence="12 13">NBRC 16266</strain>
    </source>
</reference>
<dbReference type="RefSeq" id="WP_246268935.1">
    <property type="nucleotide sequence ID" value="NZ_BAAAHL010000058.1"/>
</dbReference>
<evidence type="ECO:0000259" key="11">
    <source>
        <dbReference type="Pfam" id="PF00768"/>
    </source>
</evidence>